<comment type="caution">
    <text evidence="2">The sequence shown here is derived from an EMBL/GenBank/DDBJ whole genome shotgun (WGS) entry which is preliminary data.</text>
</comment>
<dbReference type="Proteomes" id="UP001337681">
    <property type="component" value="Unassembled WGS sequence"/>
</dbReference>
<feature type="chain" id="PRO_5045333445" evidence="1">
    <location>
        <begin position="20"/>
        <end position="217"/>
    </location>
</feature>
<reference evidence="2 3" key="1">
    <citation type="submission" date="2024-01" db="EMBL/GenBank/DDBJ databases">
        <title>Pedobacter sp. nov., isolated from oil-contaminated soil.</title>
        <authorList>
            <person name="Le N.T.T."/>
        </authorList>
    </citation>
    <scope>NUCLEOTIDE SEQUENCE [LARGE SCALE GENOMIC DNA]</scope>
    <source>
        <strain evidence="2 3">VNH31</strain>
    </source>
</reference>
<dbReference type="EMBL" id="JAZDQU010000001">
    <property type="protein sequence ID" value="MEE1884526.1"/>
    <property type="molecule type" value="Genomic_DNA"/>
</dbReference>
<accession>A0ABU7GZW0</accession>
<evidence type="ECO:0000256" key="1">
    <source>
        <dbReference type="SAM" id="SignalP"/>
    </source>
</evidence>
<evidence type="ECO:0000313" key="3">
    <source>
        <dbReference type="Proteomes" id="UP001337681"/>
    </source>
</evidence>
<proteinExistence type="predicted"/>
<protein>
    <submittedName>
        <fullName evidence="2">Uncharacterized protein</fullName>
    </submittedName>
</protein>
<name>A0ABU7GZW0_9SPHI</name>
<evidence type="ECO:0000313" key="2">
    <source>
        <dbReference type="EMBL" id="MEE1884526.1"/>
    </source>
</evidence>
<keyword evidence="1" id="KW-0732">Signal</keyword>
<organism evidence="2 3">
    <name type="scientific">Pedobacter flavus</name>
    <dbReference type="NCBI Taxonomy" id="3113906"/>
    <lineage>
        <taxon>Bacteria</taxon>
        <taxon>Pseudomonadati</taxon>
        <taxon>Bacteroidota</taxon>
        <taxon>Sphingobacteriia</taxon>
        <taxon>Sphingobacteriales</taxon>
        <taxon>Sphingobacteriaceae</taxon>
        <taxon>Pedobacter</taxon>
    </lineage>
</organism>
<feature type="signal peptide" evidence="1">
    <location>
        <begin position="1"/>
        <end position="19"/>
    </location>
</feature>
<gene>
    <name evidence="2" type="ORF">VRU49_03730</name>
</gene>
<keyword evidence="3" id="KW-1185">Reference proteome</keyword>
<dbReference type="RefSeq" id="WP_330145440.1">
    <property type="nucleotide sequence ID" value="NZ_JAZDQU010000001.1"/>
</dbReference>
<sequence length="217" mass="23763">MRLFYSLCFIICFATFGYAQDIVVKKNNDVIRCTILGTDFKSVRYSIDDALPVISTIKDVKEFVWNGESYIIKTFFDKKKAEDFFVKIIETGVINLYAIGGTISSGVPVEKVKSKPQVQIGIGSGGMSGLGLGGGINIGRNRVEQTPTTTTVKTRYYIEKPGTGAIQEVNLNNLSATKSLLLLKLGDDADLAERIKNIDELDGKGLIAFIIAYNSAR</sequence>